<comment type="function">
    <text evidence="12">Component of the F(0) channel, it forms part of the peripheral stalk, linking F(1) to F(0). The b'-subunit is a diverged and duplicated form of b found in plants and photosynthetic bacteria.</text>
</comment>
<dbReference type="KEGG" id="emg:BBD33_17245"/>
<evidence type="ECO:0000256" key="9">
    <source>
        <dbReference type="ARBA" id="ARBA00023136"/>
    </source>
</evidence>
<keyword evidence="2 15" id="KW-0813">Transport</keyword>
<keyword evidence="19" id="KW-1185">Reference proteome</keyword>
<comment type="subunit">
    <text evidence="13">F-type ATPases have 2 components, F(1) - the catalytic core - and F(0) - the membrane proton channel. F(1) has five subunits: alpha(3), beta(3), gamma(1), delta(1), epsilon(1). F(0) has four main subunits: a(1), b(2) and c(10-14). The alpha and beta chains form an alternating ring which encloses part of the gamma chain. F(1) is attached to F(0) by a central stalk formed by the gamma and epsilon chains, while a peripheral stalk is formed by the delta and b chains.</text>
</comment>
<gene>
    <name evidence="15" type="primary">atpF</name>
    <name evidence="18" type="ORF">BMF97_02540</name>
</gene>
<keyword evidence="3 15" id="KW-1003">Cell membrane</keyword>
<evidence type="ECO:0000256" key="6">
    <source>
        <dbReference type="ARBA" id="ARBA00022781"/>
    </source>
</evidence>
<dbReference type="CDD" id="cd06503">
    <property type="entry name" value="ATP-synt_Fo_b"/>
    <property type="match status" value="1"/>
</dbReference>
<evidence type="ECO:0000256" key="12">
    <source>
        <dbReference type="ARBA" id="ARBA00025614"/>
    </source>
</evidence>
<keyword evidence="4 15" id="KW-0138">CF(0)</keyword>
<dbReference type="NCBIfam" id="NF011041">
    <property type="entry name" value="PRK14471.1"/>
    <property type="match status" value="1"/>
</dbReference>
<organism evidence="18 19">
    <name type="scientific">Elizabethkingia meningoseptica</name>
    <name type="common">Chryseobacterium meningosepticum</name>
    <dbReference type="NCBI Taxonomy" id="238"/>
    <lineage>
        <taxon>Bacteria</taxon>
        <taxon>Pseudomonadati</taxon>
        <taxon>Bacteroidota</taxon>
        <taxon>Flavobacteriia</taxon>
        <taxon>Flavobacteriales</taxon>
        <taxon>Weeksellaceae</taxon>
        <taxon>Elizabethkingia</taxon>
    </lineage>
</organism>
<evidence type="ECO:0000256" key="7">
    <source>
        <dbReference type="ARBA" id="ARBA00022989"/>
    </source>
</evidence>
<dbReference type="NCBIfam" id="TIGR01144">
    <property type="entry name" value="ATP_synt_b"/>
    <property type="match status" value="1"/>
</dbReference>
<protein>
    <recommendedName>
        <fullName evidence="15">ATP synthase subunit b</fullName>
    </recommendedName>
    <alternativeName>
        <fullName evidence="15">ATP synthase F(0) sector subunit b</fullName>
    </alternativeName>
    <alternativeName>
        <fullName evidence="15">ATPase subunit I</fullName>
    </alternativeName>
    <alternativeName>
        <fullName evidence="15">F-type ATPase subunit b</fullName>
        <shortName evidence="15">F-ATPase subunit b</shortName>
    </alternativeName>
</protein>
<evidence type="ECO:0000256" key="13">
    <source>
        <dbReference type="ARBA" id="ARBA00026054"/>
    </source>
</evidence>
<keyword evidence="8 15" id="KW-0406">Ion transport</keyword>
<dbReference type="InterPro" id="IPR005864">
    <property type="entry name" value="ATP_synth_F0_bsu_bac"/>
</dbReference>
<dbReference type="PANTHER" id="PTHR33445">
    <property type="entry name" value="ATP SYNTHASE SUBUNIT B', CHLOROPLASTIC"/>
    <property type="match status" value="1"/>
</dbReference>
<sequence length="164" mass="18262">MDLLTPSIGNIFWTTVVFLILVILLGKFAWKPILSAINTRETNIVDALNQVKLAKAEMENLKADNERIIREAKIERDAILKEAREIKDKIVGEAKDAAKAEGDKLIEQARQTITAEKNAAMADIKSQIGELSVNIAESILKQKLDNNDAQNQLVENILNKSNLN</sequence>
<comment type="caution">
    <text evidence="18">The sequence shown here is derived from an EMBL/GenBank/DDBJ whole genome shotgun (WGS) entry which is preliminary data.</text>
</comment>
<comment type="similarity">
    <text evidence="1 15 16">Belongs to the ATPase B chain family.</text>
</comment>
<dbReference type="EMBL" id="MPOG01000001">
    <property type="protein sequence ID" value="OOH98165.1"/>
    <property type="molecule type" value="Genomic_DNA"/>
</dbReference>
<dbReference type="InterPro" id="IPR002146">
    <property type="entry name" value="ATP_synth_b/b'su_bac/chlpt"/>
</dbReference>
<evidence type="ECO:0000256" key="8">
    <source>
        <dbReference type="ARBA" id="ARBA00023065"/>
    </source>
</evidence>
<dbReference type="InterPro" id="IPR050059">
    <property type="entry name" value="ATP_synthase_B_chain"/>
</dbReference>
<evidence type="ECO:0000256" key="10">
    <source>
        <dbReference type="ARBA" id="ARBA00023310"/>
    </source>
</evidence>
<dbReference type="HAMAP" id="MF_01398">
    <property type="entry name" value="ATP_synth_b_bprime"/>
    <property type="match status" value="1"/>
</dbReference>
<dbReference type="Proteomes" id="UP000188947">
    <property type="component" value="Unassembled WGS sequence"/>
</dbReference>
<dbReference type="AlphaFoldDB" id="A0A1V3U560"/>
<evidence type="ECO:0000256" key="14">
    <source>
        <dbReference type="ARBA" id="ARBA00037847"/>
    </source>
</evidence>
<dbReference type="STRING" id="238.BBD35_01575"/>
<evidence type="ECO:0000256" key="3">
    <source>
        <dbReference type="ARBA" id="ARBA00022475"/>
    </source>
</evidence>
<dbReference type="PANTHER" id="PTHR33445:SF1">
    <property type="entry name" value="ATP SYNTHASE SUBUNIT B"/>
    <property type="match status" value="1"/>
</dbReference>
<evidence type="ECO:0000256" key="15">
    <source>
        <dbReference type="HAMAP-Rule" id="MF_01398"/>
    </source>
</evidence>
<evidence type="ECO:0000256" key="2">
    <source>
        <dbReference type="ARBA" id="ARBA00022448"/>
    </source>
</evidence>
<feature type="transmembrane region" description="Helical" evidence="15">
    <location>
        <begin position="12"/>
        <end position="30"/>
    </location>
</feature>
<dbReference type="InterPro" id="IPR028987">
    <property type="entry name" value="ATP_synth_B-like_membr_sf"/>
</dbReference>
<evidence type="ECO:0000313" key="19">
    <source>
        <dbReference type="Proteomes" id="UP000188947"/>
    </source>
</evidence>
<evidence type="ECO:0000256" key="5">
    <source>
        <dbReference type="ARBA" id="ARBA00022692"/>
    </source>
</evidence>
<evidence type="ECO:0000256" key="17">
    <source>
        <dbReference type="SAM" id="Coils"/>
    </source>
</evidence>
<dbReference type="RefSeq" id="WP_016199240.1">
    <property type="nucleotide sequence ID" value="NZ_CP014338.1"/>
</dbReference>
<dbReference type="Pfam" id="PF00430">
    <property type="entry name" value="ATP-synt_B"/>
    <property type="match status" value="1"/>
</dbReference>
<dbReference type="GeneID" id="48544664"/>
<keyword evidence="5 15" id="KW-0812">Transmembrane</keyword>
<keyword evidence="7 15" id="KW-1133">Transmembrane helix</keyword>
<comment type="subcellular location">
    <subcellularLocation>
        <location evidence="15">Cell membrane</location>
        <topology evidence="15">Single-pass membrane protein</topology>
    </subcellularLocation>
    <subcellularLocation>
        <location evidence="14">Endomembrane system</location>
        <topology evidence="14">Single-pass membrane protein</topology>
    </subcellularLocation>
</comment>
<evidence type="ECO:0000256" key="4">
    <source>
        <dbReference type="ARBA" id="ARBA00022547"/>
    </source>
</evidence>
<dbReference type="SUPFAM" id="SSF81573">
    <property type="entry name" value="F1F0 ATP synthase subunit B, membrane domain"/>
    <property type="match status" value="1"/>
</dbReference>
<keyword evidence="17" id="KW-0175">Coiled coil</keyword>
<dbReference type="GO" id="GO:0046961">
    <property type="term" value="F:proton-transporting ATPase activity, rotational mechanism"/>
    <property type="evidence" value="ECO:0007669"/>
    <property type="project" value="TreeGrafter"/>
</dbReference>
<accession>A0A1V3U560</accession>
<evidence type="ECO:0000313" key="18">
    <source>
        <dbReference type="EMBL" id="OOH98165.1"/>
    </source>
</evidence>
<dbReference type="eggNOG" id="COG0711">
    <property type="taxonomic scope" value="Bacteria"/>
</dbReference>
<dbReference type="GO" id="GO:0012505">
    <property type="term" value="C:endomembrane system"/>
    <property type="evidence" value="ECO:0007669"/>
    <property type="project" value="UniProtKB-SubCell"/>
</dbReference>
<dbReference type="GO" id="GO:0046933">
    <property type="term" value="F:proton-transporting ATP synthase activity, rotational mechanism"/>
    <property type="evidence" value="ECO:0007669"/>
    <property type="project" value="UniProtKB-UniRule"/>
</dbReference>
<evidence type="ECO:0000256" key="16">
    <source>
        <dbReference type="RuleBase" id="RU003848"/>
    </source>
</evidence>
<dbReference type="Gene3D" id="1.20.5.620">
    <property type="entry name" value="F1F0 ATP synthase subunit B, membrane domain"/>
    <property type="match status" value="1"/>
</dbReference>
<dbReference type="OrthoDB" id="9795289at2"/>
<comment type="function">
    <text evidence="11 15">F(1)F(0) ATP synthase produces ATP from ADP in the presence of a proton or sodium gradient. F-type ATPases consist of two structural domains, F(1) containing the extramembraneous catalytic core and F(0) containing the membrane proton channel, linked together by a central stalk and a peripheral stalk. During catalysis, ATP synthesis in the catalytic domain of F(1) is coupled via a rotary mechanism of the central stalk subunits to proton translocation.</text>
</comment>
<dbReference type="GO" id="GO:0045259">
    <property type="term" value="C:proton-transporting ATP synthase complex"/>
    <property type="evidence" value="ECO:0007669"/>
    <property type="project" value="UniProtKB-KW"/>
</dbReference>
<comment type="subunit">
    <text evidence="15">F-type ATPases have 2 components, F(1) - the catalytic core - and F(0) - the membrane proton channel. F(1) has five subunits: alpha(3), beta(3), gamma(1), delta(1), epsilon(1). F(0) has three main subunits: a(1), b(2) and c(10-14). The alpha and beta chains form an alternating ring which encloses part of the gamma chain. F(1) is attached to F(0) by a central stalk formed by the gamma and epsilon chains, while a peripheral stalk is formed by the delta and b chains.</text>
</comment>
<evidence type="ECO:0000256" key="11">
    <source>
        <dbReference type="ARBA" id="ARBA00025198"/>
    </source>
</evidence>
<evidence type="ECO:0000256" key="1">
    <source>
        <dbReference type="ARBA" id="ARBA00005513"/>
    </source>
</evidence>
<keyword evidence="6 15" id="KW-0375">Hydrogen ion transport</keyword>
<proteinExistence type="inferred from homology"/>
<reference evidence="18 19" key="1">
    <citation type="submission" date="2016-11" db="EMBL/GenBank/DDBJ databases">
        <title>Genome sequence and comparative genomic analysis of clinical strain Elizabethkingia meningoseptica 61421 PRCM.</title>
        <authorList>
            <person name="Wang M."/>
            <person name="Hu S."/>
            <person name="Cao L."/>
            <person name="Jiang T."/>
            <person name="Zhou Y."/>
            <person name="Ming D."/>
        </authorList>
    </citation>
    <scope>NUCLEOTIDE SEQUENCE [LARGE SCALE GENOMIC DNA]</scope>
    <source>
        <strain evidence="18 19">61421 PRCM</strain>
    </source>
</reference>
<keyword evidence="10 15" id="KW-0066">ATP synthesis</keyword>
<feature type="coiled-coil region" evidence="17">
    <location>
        <begin position="44"/>
        <end position="89"/>
    </location>
</feature>
<dbReference type="GO" id="GO:0005886">
    <property type="term" value="C:plasma membrane"/>
    <property type="evidence" value="ECO:0007669"/>
    <property type="project" value="UniProtKB-SubCell"/>
</dbReference>
<name>A0A1V3U560_ELIME</name>
<keyword evidence="9 15" id="KW-0472">Membrane</keyword>